<protein>
    <submittedName>
        <fullName evidence="2">YusW-like protein</fullName>
    </submittedName>
</protein>
<dbReference type="PROSITE" id="PS51257">
    <property type="entry name" value="PROKAR_LIPOPROTEIN"/>
    <property type="match status" value="1"/>
</dbReference>
<feature type="compositionally biased region" description="Acidic residues" evidence="1">
    <location>
        <begin position="77"/>
        <end position="89"/>
    </location>
</feature>
<dbReference type="InterPro" id="IPR025623">
    <property type="entry name" value="YusW"/>
</dbReference>
<feature type="compositionally biased region" description="Low complexity" evidence="1">
    <location>
        <begin position="231"/>
        <end position="248"/>
    </location>
</feature>
<dbReference type="EMBL" id="FNIL01000009">
    <property type="protein sequence ID" value="SDO21738.1"/>
    <property type="molecule type" value="Genomic_DNA"/>
</dbReference>
<evidence type="ECO:0000313" key="2">
    <source>
        <dbReference type="EMBL" id="SDO21738.1"/>
    </source>
</evidence>
<feature type="compositionally biased region" description="Low complexity" evidence="1">
    <location>
        <begin position="56"/>
        <end position="76"/>
    </location>
</feature>
<feature type="compositionally biased region" description="Acidic residues" evidence="1">
    <location>
        <begin position="189"/>
        <end position="207"/>
    </location>
</feature>
<feature type="region of interest" description="Disordered" evidence="1">
    <location>
        <begin position="189"/>
        <end position="248"/>
    </location>
</feature>
<dbReference type="Proteomes" id="UP000198778">
    <property type="component" value="Unassembled WGS sequence"/>
</dbReference>
<feature type="compositionally biased region" description="Low complexity" evidence="1">
    <location>
        <begin position="23"/>
        <end position="38"/>
    </location>
</feature>
<dbReference type="Pfam" id="PF14039">
    <property type="entry name" value="YusW"/>
    <property type="match status" value="1"/>
</dbReference>
<proteinExistence type="predicted"/>
<name>A0A1H0HRH2_9BACI</name>
<organism evidence="2 3">
    <name type="scientific">Alkalicoccus daliensis</name>
    <dbReference type="NCBI Taxonomy" id="745820"/>
    <lineage>
        <taxon>Bacteria</taxon>
        <taxon>Bacillati</taxon>
        <taxon>Bacillota</taxon>
        <taxon>Bacilli</taxon>
        <taxon>Bacillales</taxon>
        <taxon>Bacillaceae</taxon>
        <taxon>Alkalicoccus</taxon>
    </lineage>
</organism>
<keyword evidence="3" id="KW-1185">Reference proteome</keyword>
<reference evidence="3" key="1">
    <citation type="submission" date="2016-10" db="EMBL/GenBank/DDBJ databases">
        <authorList>
            <person name="Varghese N."/>
            <person name="Submissions S."/>
        </authorList>
    </citation>
    <scope>NUCLEOTIDE SEQUENCE [LARGE SCALE GENOMIC DNA]</scope>
    <source>
        <strain evidence="3">CGMCC 1.10369</strain>
    </source>
</reference>
<dbReference type="RefSeq" id="WP_090843379.1">
    <property type="nucleotide sequence ID" value="NZ_FNIL01000009.1"/>
</dbReference>
<feature type="compositionally biased region" description="Acidic residues" evidence="1">
    <location>
        <begin position="39"/>
        <end position="55"/>
    </location>
</feature>
<feature type="region of interest" description="Disordered" evidence="1">
    <location>
        <begin position="20"/>
        <end position="89"/>
    </location>
</feature>
<dbReference type="AlphaFoldDB" id="A0A1H0HRH2"/>
<gene>
    <name evidence="2" type="ORF">SAMN04488053_1098</name>
</gene>
<accession>A0A1H0HRH2</accession>
<sequence>MKKFAMSIGALAVVAAGCGNDGGNNETDTGNNTNNQNEEVTEEPEANLADNEENNEGNNMNNAEDNTGLNNENNDALNDEGNMEDEEEAEAVMDQDFNNFELNVTLVDDSQWDFSYTPAEEEGEEPDATVSGDDLELEGENAVEEMEAYLSEFNVDAATDQEDITSEIADTFDFNEDDFQEYNLTIDFAEQENETEWSWSQDDENGEDNNAGNAEETNNTEDNAADDTETNDTNAGNDNLGNDNAANN</sequence>
<dbReference type="OrthoDB" id="2972838at2"/>
<evidence type="ECO:0000256" key="1">
    <source>
        <dbReference type="SAM" id="MobiDB-lite"/>
    </source>
</evidence>
<feature type="compositionally biased region" description="Low complexity" evidence="1">
    <location>
        <begin position="208"/>
        <end position="222"/>
    </location>
</feature>
<evidence type="ECO:0000313" key="3">
    <source>
        <dbReference type="Proteomes" id="UP000198778"/>
    </source>
</evidence>